<dbReference type="CDD" id="cd00159">
    <property type="entry name" value="RhoGAP"/>
    <property type="match status" value="1"/>
</dbReference>
<dbReference type="GO" id="GO:0005737">
    <property type="term" value="C:cytoplasm"/>
    <property type="evidence" value="ECO:0007669"/>
    <property type="project" value="TreeGrafter"/>
</dbReference>
<dbReference type="EMBL" id="JALJOU010000082">
    <property type="protein sequence ID" value="KAK9822854.1"/>
    <property type="molecule type" value="Genomic_DNA"/>
</dbReference>
<feature type="region of interest" description="Disordered" evidence="2">
    <location>
        <begin position="1"/>
        <end position="28"/>
    </location>
</feature>
<accession>A0AAW1QN62</accession>
<evidence type="ECO:0000313" key="5">
    <source>
        <dbReference type="Proteomes" id="UP001445335"/>
    </source>
</evidence>
<dbReference type="Pfam" id="PF00620">
    <property type="entry name" value="RhoGAP"/>
    <property type="match status" value="1"/>
</dbReference>
<keyword evidence="1" id="KW-0343">GTPase activation</keyword>
<evidence type="ECO:0000313" key="4">
    <source>
        <dbReference type="EMBL" id="KAK9822854.1"/>
    </source>
</evidence>
<dbReference type="SUPFAM" id="SSF48350">
    <property type="entry name" value="GTPase activation domain, GAP"/>
    <property type="match status" value="1"/>
</dbReference>
<dbReference type="PROSITE" id="PS50238">
    <property type="entry name" value="RHOGAP"/>
    <property type="match status" value="1"/>
</dbReference>
<dbReference type="InterPro" id="IPR050729">
    <property type="entry name" value="Rho-GAP"/>
</dbReference>
<dbReference type="GO" id="GO:0007165">
    <property type="term" value="P:signal transduction"/>
    <property type="evidence" value="ECO:0007669"/>
    <property type="project" value="InterPro"/>
</dbReference>
<dbReference type="PANTHER" id="PTHR23176:SF0">
    <property type="entry name" value="RHO GTPASE ACTIVATING PROTEIN AT 19D, ISOFORM D"/>
    <property type="match status" value="1"/>
</dbReference>
<keyword evidence="5" id="KW-1185">Reference proteome</keyword>
<feature type="domain" description="Rho-GAP" evidence="3">
    <location>
        <begin position="105"/>
        <end position="303"/>
    </location>
</feature>
<evidence type="ECO:0000259" key="3">
    <source>
        <dbReference type="PROSITE" id="PS50238"/>
    </source>
</evidence>
<proteinExistence type="predicted"/>
<feature type="compositionally biased region" description="Polar residues" evidence="2">
    <location>
        <begin position="1"/>
        <end position="17"/>
    </location>
</feature>
<dbReference type="PANTHER" id="PTHR23176">
    <property type="entry name" value="RHO/RAC/CDC GTPASE-ACTIVATING PROTEIN"/>
    <property type="match status" value="1"/>
</dbReference>
<protein>
    <recommendedName>
        <fullName evidence="3">Rho-GAP domain-containing protein</fullName>
    </recommendedName>
</protein>
<dbReference type="Proteomes" id="UP001445335">
    <property type="component" value="Unassembled WGS sequence"/>
</dbReference>
<dbReference type="InterPro" id="IPR000198">
    <property type="entry name" value="RhoGAP_dom"/>
</dbReference>
<dbReference type="SMART" id="SM00324">
    <property type="entry name" value="RhoGAP"/>
    <property type="match status" value="1"/>
</dbReference>
<dbReference type="InterPro" id="IPR008936">
    <property type="entry name" value="Rho_GTPase_activation_prot"/>
</dbReference>
<gene>
    <name evidence="4" type="ORF">WJX81_004338</name>
</gene>
<sequence length="386" mass="39769">MAAAQSTAGLGIQSPTSGPFGAALQGHRDGRPANVAETLQAIKTRANLVATYAANVVREKTADLKQHDWGRDVSAIKTAAERVSTAASAGVRQAAEGLGRRIAGGPLHTICRTESLSRPCPRVLLVGGAYLAAGGLDAPGLFRQEAPVELVHYLAGAFDESHGAVLPPAGTSPHVVACVLKLFLLTLPEPLLTYKLLPDYIEAGEGAPGRVAALVQQLPPANLSTLQVLLELLHRVAAHAGANGMDAGALGEVFAPCMAWSPPPPKKGYTMVEGSPRWRRGTAAQEAAFAAAEAAVDAAESPTAAADRCELDPRQLRAVAAAIAALITSEAASTANWVPGSSGGLILLASGAWPECQIGSTATTRHHVYTSISNNRPQALPKQSGT</sequence>
<dbReference type="AlphaFoldDB" id="A0AAW1QN62"/>
<organism evidence="4 5">
    <name type="scientific">Elliptochloris bilobata</name>
    <dbReference type="NCBI Taxonomy" id="381761"/>
    <lineage>
        <taxon>Eukaryota</taxon>
        <taxon>Viridiplantae</taxon>
        <taxon>Chlorophyta</taxon>
        <taxon>core chlorophytes</taxon>
        <taxon>Trebouxiophyceae</taxon>
        <taxon>Trebouxiophyceae incertae sedis</taxon>
        <taxon>Elliptochloris clade</taxon>
        <taxon>Elliptochloris</taxon>
    </lineage>
</organism>
<dbReference type="GO" id="GO:0005096">
    <property type="term" value="F:GTPase activator activity"/>
    <property type="evidence" value="ECO:0007669"/>
    <property type="project" value="UniProtKB-KW"/>
</dbReference>
<reference evidence="4 5" key="1">
    <citation type="journal article" date="2024" name="Nat. Commun.">
        <title>Phylogenomics reveals the evolutionary origins of lichenization in chlorophyte algae.</title>
        <authorList>
            <person name="Puginier C."/>
            <person name="Libourel C."/>
            <person name="Otte J."/>
            <person name="Skaloud P."/>
            <person name="Haon M."/>
            <person name="Grisel S."/>
            <person name="Petersen M."/>
            <person name="Berrin J.G."/>
            <person name="Delaux P.M."/>
            <person name="Dal Grande F."/>
            <person name="Keller J."/>
        </authorList>
    </citation>
    <scope>NUCLEOTIDE SEQUENCE [LARGE SCALE GENOMIC DNA]</scope>
    <source>
        <strain evidence="4 5">SAG 245.80</strain>
    </source>
</reference>
<evidence type="ECO:0000256" key="2">
    <source>
        <dbReference type="SAM" id="MobiDB-lite"/>
    </source>
</evidence>
<evidence type="ECO:0000256" key="1">
    <source>
        <dbReference type="ARBA" id="ARBA00022468"/>
    </source>
</evidence>
<name>A0AAW1QN62_9CHLO</name>
<dbReference type="Gene3D" id="1.10.555.10">
    <property type="entry name" value="Rho GTPase activation protein"/>
    <property type="match status" value="1"/>
</dbReference>
<comment type="caution">
    <text evidence="4">The sequence shown here is derived from an EMBL/GenBank/DDBJ whole genome shotgun (WGS) entry which is preliminary data.</text>
</comment>